<evidence type="ECO:0000313" key="2">
    <source>
        <dbReference type="Proteomes" id="UP000321085"/>
    </source>
</evidence>
<dbReference type="OrthoDB" id="9067983at2"/>
<dbReference type="Gene3D" id="3.40.1360.10">
    <property type="match status" value="1"/>
</dbReference>
<dbReference type="InterPro" id="IPR034154">
    <property type="entry name" value="TOPRIM_DnaG/twinkle"/>
</dbReference>
<dbReference type="Pfam" id="PF13148">
    <property type="entry name" value="DUF3987"/>
    <property type="match status" value="1"/>
</dbReference>
<dbReference type="CDD" id="cd01029">
    <property type="entry name" value="TOPRIM_primases"/>
    <property type="match status" value="1"/>
</dbReference>
<reference evidence="1 2" key="1">
    <citation type="submission" date="2019-07" db="EMBL/GenBank/DDBJ databases">
        <title>Whole genome shotgun sequence of Microvirga aerophila NBRC 106136.</title>
        <authorList>
            <person name="Hosoyama A."/>
            <person name="Uohara A."/>
            <person name="Ohji S."/>
            <person name="Ichikawa N."/>
        </authorList>
    </citation>
    <scope>NUCLEOTIDE SEQUENCE [LARGE SCALE GENOMIC DNA]</scope>
    <source>
        <strain evidence="1 2">NBRC 106136</strain>
    </source>
</reference>
<evidence type="ECO:0000313" key="1">
    <source>
        <dbReference type="EMBL" id="GEO18288.1"/>
    </source>
</evidence>
<name>A0A512C240_9HYPH</name>
<proteinExistence type="predicted"/>
<dbReference type="RefSeq" id="WP_114184798.1">
    <property type="nucleotide sequence ID" value="NZ_BJYU01000177.1"/>
</dbReference>
<accession>A0A512C240</accession>
<evidence type="ECO:0008006" key="3">
    <source>
        <dbReference type="Google" id="ProtNLM"/>
    </source>
</evidence>
<gene>
    <name evidence="1" type="ORF">MAE02_59840</name>
</gene>
<comment type="caution">
    <text evidence="1">The sequence shown here is derived from an EMBL/GenBank/DDBJ whole genome shotgun (WGS) entry which is preliminary data.</text>
</comment>
<dbReference type="InterPro" id="IPR025048">
    <property type="entry name" value="DUF3987"/>
</dbReference>
<keyword evidence="2" id="KW-1185">Reference proteome</keyword>
<sequence length="721" mass="79114">MMDMIDPFAPIGINTARKDTRPHVEERWRPILPVPADAPQLSNDFLKRFAPEGFSLAASWRYHDAQGQLLGYTARYDKPANGSPTEKTKKEVRPFTYCQGPDGRREWRCKGFPEPRPLYGLDRLAARPDAPVLVVEGEKTADAAAKRLEDHVVITSSGGAEAARKSDWGPVARRRIVIWPDADDPGMRYADDITDMTRRAGASSVHVVKLPTDLPEGWDLADNLPAGLSEADLATLLADARPATNDGPIPLFPPLPPAERFPIEALGPVLSRAAQAIAHKVQVPEAIAGQSVLAAASLAAQAHADVMLPYGQTRPLSLFFVTIAASGDRKSTADNEALWPIRKREMTLKEEHESALQVWSIASAAYNAQKRKIESANPKNMDFEARKAALAALGPAPEPPLHPFLTAPEPTIEGLVKAWATAPAALGIFTAEGGQFIGGHGMSQDNRLRTAAAYSEIWDGHPIKRIRSLDGVSILVGRRLSMHLMVQHEAAAQFLSDPLLRDQGLLSRVLVAAPESIAGTRFYRDPLPEDDAAIRSYGARILAILEAPWPLAEGRRNELAPRTLQMTEEAAAAWRTFYDHIERQCGPGNDLRPIQDFAAKSAEHAARIAGVLTIVEDVQATEIGLAAMHEALTLTDWYVAEAVRLQHAARTDPQLKVAQQLLEWLRERGEDVVDFREILQRGPALVRTKDKAEKALEVLKAHGWVADVSPRPRRLRLVREA</sequence>
<dbReference type="Proteomes" id="UP000321085">
    <property type="component" value="Unassembled WGS sequence"/>
</dbReference>
<dbReference type="AlphaFoldDB" id="A0A512C240"/>
<protein>
    <recommendedName>
        <fullName evidence="3">Toprim domain-containing protein</fullName>
    </recommendedName>
</protein>
<dbReference type="EMBL" id="BJYU01000177">
    <property type="protein sequence ID" value="GEO18288.1"/>
    <property type="molecule type" value="Genomic_DNA"/>
</dbReference>
<organism evidence="1 2">
    <name type="scientific">Microvirga aerophila</name>
    <dbReference type="NCBI Taxonomy" id="670291"/>
    <lineage>
        <taxon>Bacteria</taxon>
        <taxon>Pseudomonadati</taxon>
        <taxon>Pseudomonadota</taxon>
        <taxon>Alphaproteobacteria</taxon>
        <taxon>Hyphomicrobiales</taxon>
        <taxon>Methylobacteriaceae</taxon>
        <taxon>Microvirga</taxon>
    </lineage>
</organism>